<dbReference type="InterPro" id="IPR002182">
    <property type="entry name" value="NB-ARC"/>
</dbReference>
<dbReference type="Gene3D" id="3.40.50.300">
    <property type="entry name" value="P-loop containing nucleotide triphosphate hydrolases"/>
    <property type="match status" value="1"/>
</dbReference>
<accession>A0AAV7H585</accession>
<comment type="caution">
    <text evidence="3">The sequence shown here is derived from an EMBL/GenBank/DDBJ whole genome shotgun (WGS) entry which is preliminary data.</text>
</comment>
<dbReference type="EMBL" id="JAGFBR010000008">
    <property type="protein sequence ID" value="KAH0463522.1"/>
    <property type="molecule type" value="Genomic_DNA"/>
</dbReference>
<dbReference type="AlphaFoldDB" id="A0AAV7H585"/>
<keyword evidence="4" id="KW-1185">Reference proteome</keyword>
<dbReference type="SUPFAM" id="SSF52540">
    <property type="entry name" value="P-loop containing nucleoside triphosphate hydrolases"/>
    <property type="match status" value="1"/>
</dbReference>
<organism evidence="3 4">
    <name type="scientific">Dendrobium chrysotoxum</name>
    <name type="common">Orchid</name>
    <dbReference type="NCBI Taxonomy" id="161865"/>
    <lineage>
        <taxon>Eukaryota</taxon>
        <taxon>Viridiplantae</taxon>
        <taxon>Streptophyta</taxon>
        <taxon>Embryophyta</taxon>
        <taxon>Tracheophyta</taxon>
        <taxon>Spermatophyta</taxon>
        <taxon>Magnoliopsida</taxon>
        <taxon>Liliopsida</taxon>
        <taxon>Asparagales</taxon>
        <taxon>Orchidaceae</taxon>
        <taxon>Epidendroideae</taxon>
        <taxon>Malaxideae</taxon>
        <taxon>Dendrobiinae</taxon>
        <taxon>Dendrobium</taxon>
    </lineage>
</organism>
<dbReference type="Pfam" id="PF00931">
    <property type="entry name" value="NB-ARC"/>
    <property type="match status" value="1"/>
</dbReference>
<reference evidence="3 4" key="1">
    <citation type="journal article" date="2021" name="Hortic Res">
        <title>Chromosome-scale assembly of the Dendrobium chrysotoxum genome enhances the understanding of orchid evolution.</title>
        <authorList>
            <person name="Zhang Y."/>
            <person name="Zhang G.Q."/>
            <person name="Zhang D."/>
            <person name="Liu X.D."/>
            <person name="Xu X.Y."/>
            <person name="Sun W.H."/>
            <person name="Yu X."/>
            <person name="Zhu X."/>
            <person name="Wang Z.W."/>
            <person name="Zhao X."/>
            <person name="Zhong W.Y."/>
            <person name="Chen H."/>
            <person name="Yin W.L."/>
            <person name="Huang T."/>
            <person name="Niu S.C."/>
            <person name="Liu Z.J."/>
        </authorList>
    </citation>
    <scope>NUCLEOTIDE SEQUENCE [LARGE SCALE GENOMIC DNA]</scope>
    <source>
        <strain evidence="3">Lindl</strain>
    </source>
</reference>
<protein>
    <recommendedName>
        <fullName evidence="2">NB-ARC domain-containing protein</fullName>
    </recommendedName>
</protein>
<name>A0AAV7H585_DENCH</name>
<evidence type="ECO:0000313" key="4">
    <source>
        <dbReference type="Proteomes" id="UP000775213"/>
    </source>
</evidence>
<gene>
    <name evidence="3" type="ORF">IEQ34_008104</name>
</gene>
<dbReference type="Proteomes" id="UP000775213">
    <property type="component" value="Unassembled WGS sequence"/>
</dbReference>
<dbReference type="InterPro" id="IPR027417">
    <property type="entry name" value="P-loop_NTPase"/>
</dbReference>
<sequence length="339" mass="38531">MCEPRGNSGSPCLSREPERRERGKTDREPGPGDFCELEEFVSRRFQREREALLLVPELEETEWDPPTPEAIAWGKSKLMPRKAPMTSSKNEVNTDVHVTFAQELRGGLGYGETNALEALAVGASKQIDRHLIDHGDGETKLNDNYNIGMEDVSIACVQMLGVNSSDKAEPIQHSQAVRRNVTKGSKPNLKRLEEVVQKLDKVPAEVNTFLHLLESTNQEQQHELYKACETRSLPRKDLINRGKDKEFVMQWLRKPSNEHPGTDLYRNISLLSIVEPGGMGKATVLQHVYEDEMTEEFDLKMWVCIYNNFDVKKIIADMLESLKTNRHPLDTLYALSKES</sequence>
<dbReference type="PANTHER" id="PTHR36766:SF30">
    <property type="entry name" value="TIR-NBS TYPE DISEASE RESISTANCE PROTEIN-RELATED"/>
    <property type="match status" value="1"/>
</dbReference>
<feature type="region of interest" description="Disordered" evidence="1">
    <location>
        <begin position="1"/>
        <end position="34"/>
    </location>
</feature>
<proteinExistence type="predicted"/>
<feature type="compositionally biased region" description="Basic and acidic residues" evidence="1">
    <location>
        <begin position="15"/>
        <end position="30"/>
    </location>
</feature>
<evidence type="ECO:0000256" key="1">
    <source>
        <dbReference type="SAM" id="MobiDB-lite"/>
    </source>
</evidence>
<evidence type="ECO:0000313" key="3">
    <source>
        <dbReference type="EMBL" id="KAH0463522.1"/>
    </source>
</evidence>
<dbReference type="GO" id="GO:0043531">
    <property type="term" value="F:ADP binding"/>
    <property type="evidence" value="ECO:0007669"/>
    <property type="project" value="InterPro"/>
</dbReference>
<evidence type="ECO:0000259" key="2">
    <source>
        <dbReference type="Pfam" id="PF00931"/>
    </source>
</evidence>
<feature type="domain" description="NB-ARC" evidence="2">
    <location>
        <begin position="267"/>
        <end position="326"/>
    </location>
</feature>
<dbReference type="PANTHER" id="PTHR36766">
    <property type="entry name" value="PLANT BROAD-SPECTRUM MILDEW RESISTANCE PROTEIN RPW8"/>
    <property type="match status" value="1"/>
</dbReference>